<protein>
    <submittedName>
        <fullName evidence="2">Uncharacterized protein</fullName>
    </submittedName>
</protein>
<proteinExistence type="predicted"/>
<evidence type="ECO:0000313" key="2">
    <source>
        <dbReference type="EMBL" id="KAF6514211.1"/>
    </source>
</evidence>
<reference evidence="2 3" key="1">
    <citation type="journal article" date="2020" name="bioRxiv">
        <title>A chromosome-scale genome assembly for the Fusarium oxysporum strain Fo5176 to establish a model Arabidopsis-fungal pathosystem.</title>
        <authorList>
            <person name="Fokkens L."/>
            <person name="Guo L."/>
            <person name="Dora S."/>
            <person name="Wang B."/>
            <person name="Ye K."/>
            <person name="Sanchez-Rodriguez C."/>
            <person name="Croll D."/>
        </authorList>
    </citation>
    <scope>NUCLEOTIDE SEQUENCE [LARGE SCALE GENOMIC DNA]</scope>
    <source>
        <strain evidence="2 3">Fo5176</strain>
    </source>
</reference>
<gene>
    <name evidence="2" type="ORF">HZS61_006467</name>
</gene>
<evidence type="ECO:0000313" key="3">
    <source>
        <dbReference type="Proteomes" id="UP000593570"/>
    </source>
</evidence>
<sequence length="188" mass="21712">MALVMRQCGVNDDRIPGLQVPLTFHDLRQGRKYHNELSYGNKDQDQDQDQDHQRHRESLRQLLEKFDVQDIFGLVDKHKHFDLPDDSHLIGTVGTFGVHPQSLFYLIRTVADKTSNPNELCGHKFTYIPGKGLRPYEFHQGPLLDDSKVKPEFFSQFINYLNKYNITSIGLDDLLETVSKGEDLLETV</sequence>
<organism evidence="2 3">
    <name type="scientific">Fusarium oxysporum f. sp. conglutinans</name>
    <dbReference type="NCBI Taxonomy" id="100902"/>
    <lineage>
        <taxon>Eukaryota</taxon>
        <taxon>Fungi</taxon>
        <taxon>Dikarya</taxon>
        <taxon>Ascomycota</taxon>
        <taxon>Pezizomycotina</taxon>
        <taxon>Sordariomycetes</taxon>
        <taxon>Hypocreomycetidae</taxon>
        <taxon>Hypocreales</taxon>
        <taxon>Nectriaceae</taxon>
        <taxon>Fusarium</taxon>
        <taxon>Fusarium oxysporum species complex</taxon>
    </lineage>
</organism>
<feature type="region of interest" description="Disordered" evidence="1">
    <location>
        <begin position="37"/>
        <end position="56"/>
    </location>
</feature>
<dbReference type="Proteomes" id="UP000593570">
    <property type="component" value="Unassembled WGS sequence"/>
</dbReference>
<accession>A0A8H6GAJ8</accession>
<evidence type="ECO:0000256" key="1">
    <source>
        <dbReference type="SAM" id="MobiDB-lite"/>
    </source>
</evidence>
<comment type="caution">
    <text evidence="2">The sequence shown here is derived from an EMBL/GenBank/DDBJ whole genome shotgun (WGS) entry which is preliminary data.</text>
</comment>
<dbReference type="EMBL" id="JACDXP010000016">
    <property type="protein sequence ID" value="KAF6514211.1"/>
    <property type="molecule type" value="Genomic_DNA"/>
</dbReference>
<dbReference type="AlphaFoldDB" id="A0A8H6GAJ8"/>
<feature type="compositionally biased region" description="Basic and acidic residues" evidence="1">
    <location>
        <begin position="42"/>
        <end position="56"/>
    </location>
</feature>
<name>A0A8H6GAJ8_FUSOX</name>